<keyword evidence="3" id="KW-0813">Transport</keyword>
<gene>
    <name evidence="11" type="ORF">GCM10025876_05370</name>
</gene>
<dbReference type="PANTHER" id="PTHR42718">
    <property type="entry name" value="MAJOR FACILITATOR SUPERFAMILY MULTIDRUG TRANSPORTER MFSC"/>
    <property type="match status" value="1"/>
</dbReference>
<evidence type="ECO:0000256" key="8">
    <source>
        <dbReference type="SAM" id="MobiDB-lite"/>
    </source>
</evidence>
<feature type="transmembrane region" description="Helical" evidence="9">
    <location>
        <begin position="277"/>
        <end position="301"/>
    </location>
</feature>
<dbReference type="PRINTS" id="PR01036">
    <property type="entry name" value="TCRTETB"/>
</dbReference>
<dbReference type="Gene3D" id="1.20.1250.20">
    <property type="entry name" value="MFS general substrate transporter like domains"/>
    <property type="match status" value="1"/>
</dbReference>
<feature type="transmembrane region" description="Helical" evidence="9">
    <location>
        <begin position="235"/>
        <end position="256"/>
    </location>
</feature>
<dbReference type="SUPFAM" id="SSF103473">
    <property type="entry name" value="MFS general substrate transporter"/>
    <property type="match status" value="1"/>
</dbReference>
<keyword evidence="6 9" id="KW-1133">Transmembrane helix</keyword>
<evidence type="ECO:0000256" key="4">
    <source>
        <dbReference type="ARBA" id="ARBA00022475"/>
    </source>
</evidence>
<keyword evidence="4" id="KW-1003">Cell membrane</keyword>
<keyword evidence="7 9" id="KW-0472">Membrane</keyword>
<evidence type="ECO:0000256" key="2">
    <source>
        <dbReference type="ARBA" id="ARBA00008537"/>
    </source>
</evidence>
<dbReference type="NCBIfam" id="TIGR00711">
    <property type="entry name" value="efflux_EmrB"/>
    <property type="match status" value="1"/>
</dbReference>
<feature type="transmembrane region" description="Helical" evidence="9">
    <location>
        <begin position="344"/>
        <end position="363"/>
    </location>
</feature>
<dbReference type="InterPro" id="IPR020846">
    <property type="entry name" value="MFS_dom"/>
</dbReference>
<feature type="transmembrane region" description="Helical" evidence="9">
    <location>
        <begin position="307"/>
        <end position="332"/>
    </location>
</feature>
<feature type="transmembrane region" description="Helical" evidence="9">
    <location>
        <begin position="86"/>
        <end position="108"/>
    </location>
</feature>
<feature type="transmembrane region" description="Helical" evidence="9">
    <location>
        <begin position="175"/>
        <end position="196"/>
    </location>
</feature>
<dbReference type="PROSITE" id="PS50850">
    <property type="entry name" value="MFS"/>
    <property type="match status" value="1"/>
</dbReference>
<accession>A0ABQ6IB60</accession>
<feature type="transmembrane region" description="Helical" evidence="9">
    <location>
        <begin position="208"/>
        <end position="229"/>
    </location>
</feature>
<comment type="caution">
    <text evidence="11">The sequence shown here is derived from an EMBL/GenBank/DDBJ whole genome shotgun (WGS) entry which is preliminary data.</text>
</comment>
<keyword evidence="5 9" id="KW-0812">Transmembrane</keyword>
<evidence type="ECO:0000256" key="6">
    <source>
        <dbReference type="ARBA" id="ARBA00022989"/>
    </source>
</evidence>
<name>A0ABQ6IB60_9MICO</name>
<protein>
    <submittedName>
        <fullName evidence="11">MFS transporter</fullName>
    </submittedName>
</protein>
<evidence type="ECO:0000313" key="12">
    <source>
        <dbReference type="Proteomes" id="UP001157125"/>
    </source>
</evidence>
<reference evidence="12" key="1">
    <citation type="journal article" date="2019" name="Int. J. Syst. Evol. Microbiol.">
        <title>The Global Catalogue of Microorganisms (GCM) 10K type strain sequencing project: providing services to taxonomists for standard genome sequencing and annotation.</title>
        <authorList>
            <consortium name="The Broad Institute Genomics Platform"/>
            <consortium name="The Broad Institute Genome Sequencing Center for Infectious Disease"/>
            <person name="Wu L."/>
            <person name="Ma J."/>
        </authorList>
    </citation>
    <scope>NUCLEOTIDE SEQUENCE [LARGE SCALE GENOMIC DNA]</scope>
    <source>
        <strain evidence="12">NBRC 112299</strain>
    </source>
</reference>
<dbReference type="Gene3D" id="1.20.1720.10">
    <property type="entry name" value="Multidrug resistance protein D"/>
    <property type="match status" value="1"/>
</dbReference>
<evidence type="ECO:0000256" key="7">
    <source>
        <dbReference type="ARBA" id="ARBA00023136"/>
    </source>
</evidence>
<proteinExistence type="inferred from homology"/>
<feature type="transmembrane region" description="Helical" evidence="9">
    <location>
        <begin position="369"/>
        <end position="391"/>
    </location>
</feature>
<organism evidence="11 12">
    <name type="scientific">Demequina litorisediminis</name>
    <dbReference type="NCBI Taxonomy" id="1849022"/>
    <lineage>
        <taxon>Bacteria</taxon>
        <taxon>Bacillati</taxon>
        <taxon>Actinomycetota</taxon>
        <taxon>Actinomycetes</taxon>
        <taxon>Micrococcales</taxon>
        <taxon>Demequinaceae</taxon>
        <taxon>Demequina</taxon>
    </lineage>
</organism>
<evidence type="ECO:0000256" key="3">
    <source>
        <dbReference type="ARBA" id="ARBA00022448"/>
    </source>
</evidence>
<comment type="subcellular location">
    <subcellularLocation>
        <location evidence="1">Cell membrane</location>
        <topology evidence="1">Multi-pass membrane protein</topology>
    </subcellularLocation>
</comment>
<comment type="similarity">
    <text evidence="2">Belongs to the major facilitator superfamily. EmrB family.</text>
</comment>
<evidence type="ECO:0000256" key="9">
    <source>
        <dbReference type="SAM" id="Phobius"/>
    </source>
</evidence>
<evidence type="ECO:0000256" key="5">
    <source>
        <dbReference type="ARBA" id="ARBA00022692"/>
    </source>
</evidence>
<dbReference type="Pfam" id="PF07690">
    <property type="entry name" value="MFS_1"/>
    <property type="match status" value="1"/>
</dbReference>
<dbReference type="PANTHER" id="PTHR42718:SF9">
    <property type="entry name" value="MAJOR FACILITATOR SUPERFAMILY MULTIDRUG TRANSPORTER MFSC"/>
    <property type="match status" value="1"/>
</dbReference>
<dbReference type="InterPro" id="IPR036259">
    <property type="entry name" value="MFS_trans_sf"/>
</dbReference>
<feature type="region of interest" description="Disordered" evidence="8">
    <location>
        <begin position="425"/>
        <end position="452"/>
    </location>
</feature>
<feature type="domain" description="Major facilitator superfamily (MFS) profile" evidence="10">
    <location>
        <begin position="21"/>
        <end position="480"/>
    </location>
</feature>
<dbReference type="EMBL" id="BSUN01000001">
    <property type="protein sequence ID" value="GMA34333.1"/>
    <property type="molecule type" value="Genomic_DNA"/>
</dbReference>
<feature type="transmembrane region" description="Helical" evidence="9">
    <location>
        <begin position="114"/>
        <end position="137"/>
    </location>
</feature>
<evidence type="ECO:0000256" key="1">
    <source>
        <dbReference type="ARBA" id="ARBA00004651"/>
    </source>
</evidence>
<evidence type="ECO:0000259" key="10">
    <source>
        <dbReference type="PROSITE" id="PS50850"/>
    </source>
</evidence>
<dbReference type="InterPro" id="IPR004638">
    <property type="entry name" value="EmrB-like"/>
</dbReference>
<evidence type="ECO:0000313" key="11">
    <source>
        <dbReference type="EMBL" id="GMA34333.1"/>
    </source>
</evidence>
<sequence length="480" mass="50604">MTQSPARSAAPSSVSKSDEIVIRVLIVSAFTVILNETIMGVAIPHLKADLGITTVLAQWLTAAFLLTMAIVIPITGFLLQRFPTRPLYIVAMSLFAAGTLLAACAPGFEVLLAARVVQACGTAVMLPLLMTTVISIVPEHERGKRMGTIGMVISVAPAIGPTISGLILAVLPWRFLFIFVMPVAITALVFGILKMRSTNEPEPTRMDVLSVALSALGFGGIVFGLSRIGESAEGGVGGALVAVGVGVVALALFVWRRLVLQRRDEALLDLRVFRSRTFALACAMFIVCMMGLFSGIMLLPLYTQDVLGLSVLASGLMLLPGGLAMGLLATPIGSAYDRIGPRPLLIPGTILLTVALGMLALTLTATTPWWVVLAGHVTMSLGLALVFTPLFSASLGSLPKKALLPRLCHGVDAAAGGGGSGHGPLCVHPRRRDAVRPRGGRGGGRGLLRRCPRGVLGGHHPRRWRHRARVVRHAPRVGRG</sequence>
<dbReference type="InterPro" id="IPR011701">
    <property type="entry name" value="MFS"/>
</dbReference>
<keyword evidence="12" id="KW-1185">Reference proteome</keyword>
<dbReference type="Proteomes" id="UP001157125">
    <property type="component" value="Unassembled WGS sequence"/>
</dbReference>
<feature type="transmembrane region" description="Helical" evidence="9">
    <location>
        <begin position="149"/>
        <end position="169"/>
    </location>
</feature>
<feature type="transmembrane region" description="Helical" evidence="9">
    <location>
        <begin position="20"/>
        <end position="43"/>
    </location>
</feature>
<feature type="transmembrane region" description="Helical" evidence="9">
    <location>
        <begin position="55"/>
        <end position="79"/>
    </location>
</feature>